<evidence type="ECO:0000256" key="2">
    <source>
        <dbReference type="SAM" id="MobiDB-lite"/>
    </source>
</evidence>
<accession>A0AAV1W263</accession>
<dbReference type="PANTHER" id="PTHR12748:SF0">
    <property type="entry name" value="ORIGIN RECOGNITION COMPLEX SUBUNIT 3"/>
    <property type="match status" value="1"/>
</dbReference>
<evidence type="ECO:0000256" key="1">
    <source>
        <dbReference type="ARBA" id="ARBA00004123"/>
    </source>
</evidence>
<comment type="subcellular location">
    <subcellularLocation>
        <location evidence="1">Nucleus</location>
    </subcellularLocation>
</comment>
<name>A0AAV1W263_LUPLU</name>
<dbReference type="CDD" id="cd00086">
    <property type="entry name" value="homeodomain"/>
    <property type="match status" value="1"/>
</dbReference>
<dbReference type="Pfam" id="PF07034">
    <property type="entry name" value="ORC3_N"/>
    <property type="match status" value="1"/>
</dbReference>
<dbReference type="Proteomes" id="UP001497480">
    <property type="component" value="Unassembled WGS sequence"/>
</dbReference>
<dbReference type="InterPro" id="IPR001356">
    <property type="entry name" value="HD"/>
</dbReference>
<dbReference type="PANTHER" id="PTHR12748">
    <property type="entry name" value="ORIGIN RECOGNITION COMPLEX SUBUNIT 3"/>
    <property type="match status" value="1"/>
</dbReference>
<evidence type="ECO:0000259" key="3">
    <source>
        <dbReference type="Pfam" id="PF07034"/>
    </source>
</evidence>
<organism evidence="4 5">
    <name type="scientific">Lupinus luteus</name>
    <name type="common">European yellow lupine</name>
    <dbReference type="NCBI Taxonomy" id="3873"/>
    <lineage>
        <taxon>Eukaryota</taxon>
        <taxon>Viridiplantae</taxon>
        <taxon>Streptophyta</taxon>
        <taxon>Embryophyta</taxon>
        <taxon>Tracheophyta</taxon>
        <taxon>Spermatophyta</taxon>
        <taxon>Magnoliopsida</taxon>
        <taxon>eudicotyledons</taxon>
        <taxon>Gunneridae</taxon>
        <taxon>Pentapetalae</taxon>
        <taxon>rosids</taxon>
        <taxon>fabids</taxon>
        <taxon>Fabales</taxon>
        <taxon>Fabaceae</taxon>
        <taxon>Papilionoideae</taxon>
        <taxon>50 kb inversion clade</taxon>
        <taxon>genistoids sensu lato</taxon>
        <taxon>core genistoids</taxon>
        <taxon>Genisteae</taxon>
        <taxon>Lupinus</taxon>
    </lineage>
</organism>
<dbReference type="GO" id="GO:0003688">
    <property type="term" value="F:DNA replication origin binding"/>
    <property type="evidence" value="ECO:0007669"/>
    <property type="project" value="TreeGrafter"/>
</dbReference>
<evidence type="ECO:0000313" key="5">
    <source>
        <dbReference type="Proteomes" id="UP001497480"/>
    </source>
</evidence>
<sequence>MDAIVEAVLVKQCTTFNIGHKVALFLQNFFINQDGTLTSFIRALKVACLLHFSMEPLSVIHGRLAEDQMGKSALSPETMLKYMDELPTDGSNNNGEEDLSNDDGSQAEGKKRRLNMEQVKTLEKIFELGNKLEPERKMQLARGLGL</sequence>
<dbReference type="SUPFAM" id="SSF46689">
    <property type="entry name" value="Homeodomain-like"/>
    <property type="match status" value="1"/>
</dbReference>
<dbReference type="InterPro" id="IPR045667">
    <property type="entry name" value="ORC3_N"/>
</dbReference>
<dbReference type="GO" id="GO:0031261">
    <property type="term" value="C:DNA replication preinitiation complex"/>
    <property type="evidence" value="ECO:0007669"/>
    <property type="project" value="TreeGrafter"/>
</dbReference>
<dbReference type="AlphaFoldDB" id="A0AAV1W263"/>
<dbReference type="GO" id="GO:0005656">
    <property type="term" value="C:nuclear pre-replicative complex"/>
    <property type="evidence" value="ECO:0007669"/>
    <property type="project" value="TreeGrafter"/>
</dbReference>
<keyword evidence="5" id="KW-1185">Reference proteome</keyword>
<dbReference type="InterPro" id="IPR020795">
    <property type="entry name" value="ORC3"/>
</dbReference>
<protein>
    <recommendedName>
        <fullName evidence="3">Origin recognition complex subunit 3 N-terminal domain-containing protein</fullName>
    </recommendedName>
</protein>
<feature type="domain" description="Origin recognition complex subunit 3 N-terminal" evidence="3">
    <location>
        <begin position="1"/>
        <end position="60"/>
    </location>
</feature>
<comment type="caution">
    <text evidence="4">The sequence shown here is derived from an EMBL/GenBank/DDBJ whole genome shotgun (WGS) entry which is preliminary data.</text>
</comment>
<dbReference type="InterPro" id="IPR009057">
    <property type="entry name" value="Homeodomain-like_sf"/>
</dbReference>
<proteinExistence type="predicted"/>
<dbReference type="Gene3D" id="1.10.10.60">
    <property type="entry name" value="Homeodomain-like"/>
    <property type="match status" value="1"/>
</dbReference>
<dbReference type="GO" id="GO:0005664">
    <property type="term" value="C:nuclear origin of replication recognition complex"/>
    <property type="evidence" value="ECO:0007669"/>
    <property type="project" value="InterPro"/>
</dbReference>
<evidence type="ECO:0000313" key="4">
    <source>
        <dbReference type="EMBL" id="CAL0303273.1"/>
    </source>
</evidence>
<dbReference type="EMBL" id="CAXHTB010000003">
    <property type="protein sequence ID" value="CAL0303273.1"/>
    <property type="molecule type" value="Genomic_DNA"/>
</dbReference>
<feature type="region of interest" description="Disordered" evidence="2">
    <location>
        <begin position="82"/>
        <end position="114"/>
    </location>
</feature>
<dbReference type="GO" id="GO:0006270">
    <property type="term" value="P:DNA replication initiation"/>
    <property type="evidence" value="ECO:0007669"/>
    <property type="project" value="TreeGrafter"/>
</dbReference>
<reference evidence="4 5" key="1">
    <citation type="submission" date="2024-03" db="EMBL/GenBank/DDBJ databases">
        <authorList>
            <person name="Martinez-Hernandez J."/>
        </authorList>
    </citation>
    <scope>NUCLEOTIDE SEQUENCE [LARGE SCALE GENOMIC DNA]</scope>
</reference>
<gene>
    <name evidence="4" type="ORF">LLUT_LOCUS4333</name>
</gene>